<protein>
    <submittedName>
        <fullName evidence="2">Uncharacterized protein</fullName>
    </submittedName>
</protein>
<keyword evidence="1" id="KW-0472">Membrane</keyword>
<dbReference type="AlphaFoldDB" id="A0A2P7NSD3"/>
<keyword evidence="1" id="KW-0812">Transmembrane</keyword>
<keyword evidence="1" id="KW-1133">Transmembrane helix</keyword>
<gene>
    <name evidence="2" type="ORF">C7H79_13810</name>
</gene>
<evidence type="ECO:0000313" key="2">
    <source>
        <dbReference type="EMBL" id="PSJ16376.1"/>
    </source>
</evidence>
<sequence>MLQIMMFFTVVVRGGGFMILPTAFFRGVKFRFFTKIKRLKEVDVELNFIFRKNSFNKFSSVN</sequence>
<keyword evidence="3" id="KW-1185">Reference proteome</keyword>
<evidence type="ECO:0000313" key="3">
    <source>
        <dbReference type="Proteomes" id="UP000241912"/>
    </source>
</evidence>
<feature type="transmembrane region" description="Helical" evidence="1">
    <location>
        <begin position="6"/>
        <end position="28"/>
    </location>
</feature>
<name>A0A2P7NSD3_9PROT</name>
<dbReference type="EMBL" id="PXXU01000054">
    <property type="protein sequence ID" value="PSJ16376.1"/>
    <property type="molecule type" value="Genomic_DNA"/>
</dbReference>
<dbReference type="Proteomes" id="UP000241912">
    <property type="component" value="Unassembled WGS sequence"/>
</dbReference>
<proteinExistence type="predicted"/>
<reference evidence="2 3" key="1">
    <citation type="submission" date="2018-03" db="EMBL/GenBank/DDBJ databases">
        <title>Draft genome of Nitrosomonas supralitoralis APG5.</title>
        <authorList>
            <person name="Urakawa H."/>
            <person name="Lopez J.V."/>
        </authorList>
    </citation>
    <scope>NUCLEOTIDE SEQUENCE [LARGE SCALE GENOMIC DNA]</scope>
    <source>
        <strain evidence="2 3">APG5</strain>
    </source>
</reference>
<accession>A0A2P7NSD3</accession>
<comment type="caution">
    <text evidence="2">The sequence shown here is derived from an EMBL/GenBank/DDBJ whole genome shotgun (WGS) entry which is preliminary data.</text>
</comment>
<organism evidence="2 3">
    <name type="scientific">Nitrosomonas supralitoralis</name>
    <dbReference type="NCBI Taxonomy" id="2116706"/>
    <lineage>
        <taxon>Bacteria</taxon>
        <taxon>Pseudomonadati</taxon>
        <taxon>Pseudomonadota</taxon>
        <taxon>Betaproteobacteria</taxon>
        <taxon>Nitrosomonadales</taxon>
        <taxon>Nitrosomonadaceae</taxon>
        <taxon>Nitrosomonas</taxon>
    </lineage>
</organism>
<evidence type="ECO:0000256" key="1">
    <source>
        <dbReference type="SAM" id="Phobius"/>
    </source>
</evidence>